<accession>A0AA37T8P9</accession>
<keyword evidence="6 9" id="KW-0627">Porphyrin biosynthesis</keyword>
<feature type="domain" description="Tetrapyrrole biosynthesis glutamyl-tRNA reductase dimerisation" evidence="15">
    <location>
        <begin position="321"/>
        <end position="417"/>
    </location>
</feature>
<dbReference type="InterPro" id="IPR036453">
    <property type="entry name" value="GluRdtase_dimer_dom_sf"/>
</dbReference>
<feature type="binding site" evidence="9 11">
    <location>
        <position position="109"/>
    </location>
    <ligand>
        <name>substrate</name>
    </ligand>
</feature>
<dbReference type="Proteomes" id="UP001156870">
    <property type="component" value="Unassembled WGS sequence"/>
</dbReference>
<dbReference type="EMBL" id="BSPD01000030">
    <property type="protein sequence ID" value="GLS25495.1"/>
    <property type="molecule type" value="Genomic_DNA"/>
</dbReference>
<dbReference type="InterPro" id="IPR018214">
    <property type="entry name" value="GluRdtase_CS"/>
</dbReference>
<name>A0AA37T8P9_9GAMM</name>
<dbReference type="Pfam" id="PF01488">
    <property type="entry name" value="Shikimate_DH"/>
    <property type="match status" value="1"/>
</dbReference>
<dbReference type="PANTHER" id="PTHR43013">
    <property type="entry name" value="GLUTAMYL-TRNA REDUCTASE"/>
    <property type="match status" value="1"/>
</dbReference>
<feature type="domain" description="Quinate/shikimate 5-dehydrogenase/glutamyl-tRNA reductase" evidence="16">
    <location>
        <begin position="172"/>
        <end position="306"/>
    </location>
</feature>
<dbReference type="InterPro" id="IPR000343">
    <property type="entry name" value="4pyrrol_synth_GluRdtase"/>
</dbReference>
<dbReference type="GO" id="GO:0008883">
    <property type="term" value="F:glutamyl-tRNA reductase activity"/>
    <property type="evidence" value="ECO:0007669"/>
    <property type="project" value="UniProtKB-UniRule"/>
</dbReference>
<gene>
    <name evidence="9 18" type="primary">hemA</name>
    <name evidence="18" type="ORF">GCM10007877_12090</name>
</gene>
<dbReference type="FunFam" id="3.30.460.30:FF:000001">
    <property type="entry name" value="Glutamyl-tRNA reductase"/>
    <property type="match status" value="1"/>
</dbReference>
<feature type="binding site" evidence="9 11">
    <location>
        <position position="120"/>
    </location>
    <ligand>
        <name>substrate</name>
    </ligand>
</feature>
<evidence type="ECO:0000256" key="5">
    <source>
        <dbReference type="ARBA" id="ARBA00023002"/>
    </source>
</evidence>
<evidence type="ECO:0000256" key="7">
    <source>
        <dbReference type="ARBA" id="ARBA00047464"/>
    </source>
</evidence>
<dbReference type="Pfam" id="PF00745">
    <property type="entry name" value="GlutR_dimer"/>
    <property type="match status" value="1"/>
</dbReference>
<dbReference type="CDD" id="cd05213">
    <property type="entry name" value="NAD_bind_Glutamyl_tRNA_reduct"/>
    <property type="match status" value="1"/>
</dbReference>
<feature type="domain" description="Glutamyl-tRNA reductase N-terminal" evidence="17">
    <location>
        <begin position="6"/>
        <end position="156"/>
    </location>
</feature>
<evidence type="ECO:0000256" key="3">
    <source>
        <dbReference type="ARBA" id="ARBA00012970"/>
    </source>
</evidence>
<evidence type="ECO:0000259" key="15">
    <source>
        <dbReference type="Pfam" id="PF00745"/>
    </source>
</evidence>
<dbReference type="Pfam" id="PF05201">
    <property type="entry name" value="GlutR_N"/>
    <property type="match status" value="1"/>
</dbReference>
<comment type="function">
    <text evidence="9">Catalyzes the NADPH-dependent reduction of glutamyl-tRNA(Glu) to glutamate 1-semialdehyde (GSA).</text>
</comment>
<evidence type="ECO:0000256" key="12">
    <source>
        <dbReference type="PIRSR" id="PIRSR000445-3"/>
    </source>
</evidence>
<dbReference type="RefSeq" id="WP_232592003.1">
    <property type="nucleotide sequence ID" value="NZ_BSPD01000030.1"/>
</dbReference>
<feature type="site" description="Important for activity" evidence="9 13">
    <location>
        <position position="99"/>
    </location>
</feature>
<dbReference type="AlphaFoldDB" id="A0AA37T8P9"/>
<protein>
    <recommendedName>
        <fullName evidence="8 9">Glutamyl-tRNA reductase</fullName>
        <shortName evidence="9">GluTR</shortName>
        <ecNumber evidence="3 9">1.2.1.70</ecNumber>
    </recommendedName>
</protein>
<evidence type="ECO:0000256" key="13">
    <source>
        <dbReference type="PIRSR" id="PIRSR000445-4"/>
    </source>
</evidence>
<dbReference type="Gene3D" id="3.40.50.720">
    <property type="entry name" value="NAD(P)-binding Rossmann-like Domain"/>
    <property type="match status" value="1"/>
</dbReference>
<dbReference type="InterPro" id="IPR036291">
    <property type="entry name" value="NAD(P)-bd_dom_sf"/>
</dbReference>
<reference evidence="18 19" key="1">
    <citation type="journal article" date="2014" name="Int. J. Syst. Evol. Microbiol.">
        <title>Complete genome sequence of Corynebacterium casei LMG S-19264T (=DSM 44701T), isolated from a smear-ripened cheese.</title>
        <authorList>
            <consortium name="US DOE Joint Genome Institute (JGI-PGF)"/>
            <person name="Walter F."/>
            <person name="Albersmeier A."/>
            <person name="Kalinowski J."/>
            <person name="Ruckert C."/>
        </authorList>
    </citation>
    <scope>NUCLEOTIDE SEQUENCE [LARGE SCALE GENOMIC DNA]</scope>
    <source>
        <strain evidence="18 19">NBRC 110095</strain>
    </source>
</reference>
<evidence type="ECO:0000256" key="2">
    <source>
        <dbReference type="ARBA" id="ARBA00005916"/>
    </source>
</evidence>
<evidence type="ECO:0000256" key="1">
    <source>
        <dbReference type="ARBA" id="ARBA00005059"/>
    </source>
</evidence>
<proteinExistence type="inferred from homology"/>
<dbReference type="PROSITE" id="PS00747">
    <property type="entry name" value="GLUTR"/>
    <property type="match status" value="1"/>
</dbReference>
<dbReference type="GO" id="GO:0019353">
    <property type="term" value="P:protoporphyrinogen IX biosynthetic process from glutamate"/>
    <property type="evidence" value="ECO:0007669"/>
    <property type="project" value="TreeGrafter"/>
</dbReference>
<comment type="caution">
    <text evidence="18">The sequence shown here is derived from an EMBL/GenBank/DDBJ whole genome shotgun (WGS) entry which is preliminary data.</text>
</comment>
<comment type="miscellaneous">
    <text evidence="9">During catalysis, the active site Cys acts as a nucleophile attacking the alpha-carbonyl group of tRNA-bound glutamate with the formation of a thioester intermediate between enzyme and glutamate, and the concomitant release of tRNA(Glu). The thioester intermediate is finally reduced by direct hydride transfer from NADPH, to form the product GSA.</text>
</comment>
<feature type="binding site" evidence="9 12">
    <location>
        <begin position="189"/>
        <end position="194"/>
    </location>
    <ligand>
        <name>NADP(+)</name>
        <dbReference type="ChEBI" id="CHEBI:58349"/>
    </ligand>
</feature>
<evidence type="ECO:0000256" key="8">
    <source>
        <dbReference type="ARBA" id="ARBA00068659"/>
    </source>
</evidence>
<dbReference type="InterPro" id="IPR015896">
    <property type="entry name" value="4pyrrol_synth_GluRdtase_dimer"/>
</dbReference>
<keyword evidence="5 9" id="KW-0560">Oxidoreductase</keyword>
<evidence type="ECO:0000259" key="17">
    <source>
        <dbReference type="Pfam" id="PF05201"/>
    </source>
</evidence>
<evidence type="ECO:0000256" key="6">
    <source>
        <dbReference type="ARBA" id="ARBA00023244"/>
    </source>
</evidence>
<evidence type="ECO:0000313" key="18">
    <source>
        <dbReference type="EMBL" id="GLS25495.1"/>
    </source>
</evidence>
<evidence type="ECO:0000313" key="19">
    <source>
        <dbReference type="Proteomes" id="UP001156870"/>
    </source>
</evidence>
<comment type="pathway">
    <text evidence="1 9 14">Porphyrin-containing compound metabolism; protoporphyrin-IX biosynthesis; 5-aminolevulinate from L-glutamyl-tRNA(Glu): step 1/2.</text>
</comment>
<dbReference type="InterPro" id="IPR015895">
    <property type="entry name" value="4pyrrol_synth_GluRdtase_N"/>
</dbReference>
<evidence type="ECO:0000256" key="4">
    <source>
        <dbReference type="ARBA" id="ARBA00022857"/>
    </source>
</evidence>
<feature type="binding site" evidence="9 11">
    <location>
        <begin position="48"/>
        <end position="51"/>
    </location>
    <ligand>
        <name>substrate</name>
    </ligand>
</feature>
<feature type="binding site" evidence="9 11">
    <location>
        <begin position="114"/>
        <end position="116"/>
    </location>
    <ligand>
        <name>substrate</name>
    </ligand>
</feature>
<dbReference type="HAMAP" id="MF_00087">
    <property type="entry name" value="Glu_tRNA_reductase"/>
    <property type="match status" value="1"/>
</dbReference>
<dbReference type="GO" id="GO:0050661">
    <property type="term" value="F:NADP binding"/>
    <property type="evidence" value="ECO:0007669"/>
    <property type="project" value="InterPro"/>
</dbReference>
<comment type="subunit">
    <text evidence="9">Homodimer.</text>
</comment>
<sequence>MTLLALGINHNTAPVALRERLAFGPEQIESALTQARAAGFHEVAILSTCNRTEIYARAPEESHLLKGGLVDWLADYRQVGSSELQACHYLKEDDDAVRHIMRVASGLDSLVLGEPQILGQLKDAYARAREVGTIGSLLHETFQQVFSTAKRVRTETAIGQNPVSVAYASVSLAQQIFSDLKQDTALLIGAGETIELVARHLFEQNIKTMIVANRTLARAASLADEFDAEAIVLEEIPDFLHRADIVISSTASPLPLLGKGAVESALKKRKHRPMFMVDIAVPRDIEEEVGELADVYLYTVDDLQGVIEENRRSREEAAEAASGIIEDGVEGYRMAQRAMKSVSTIKAYRKKAEELRDKELDKALKSLEKGASPEQVMSQLARNLTNKLLHSPTAKLKQASVDGRSEVITWTQELFDIEQHELLNHEATNKKPVVEGGD</sequence>
<evidence type="ECO:0000256" key="14">
    <source>
        <dbReference type="RuleBase" id="RU000584"/>
    </source>
</evidence>
<comment type="domain">
    <text evidence="9">Possesses an unusual extended V-shaped dimeric structure with each monomer consisting of three distinct domains arranged along a curved 'spinal' alpha-helix. The N-terminal catalytic domain specifically recognizes the glutamate moiety of the substrate. The second domain is the NADPH-binding domain, and the third C-terminal domain is responsible for dimerization.</text>
</comment>
<keyword evidence="4 9" id="KW-0521">NADP</keyword>
<evidence type="ECO:0000256" key="11">
    <source>
        <dbReference type="PIRSR" id="PIRSR000445-2"/>
    </source>
</evidence>
<evidence type="ECO:0000256" key="9">
    <source>
        <dbReference type="HAMAP-Rule" id="MF_00087"/>
    </source>
</evidence>
<dbReference type="Gene3D" id="3.30.460.30">
    <property type="entry name" value="Glutamyl-tRNA reductase, N-terminal domain"/>
    <property type="match status" value="1"/>
</dbReference>
<evidence type="ECO:0000259" key="16">
    <source>
        <dbReference type="Pfam" id="PF01488"/>
    </source>
</evidence>
<dbReference type="SUPFAM" id="SSF51735">
    <property type="entry name" value="NAD(P)-binding Rossmann-fold domains"/>
    <property type="match status" value="1"/>
</dbReference>
<dbReference type="InterPro" id="IPR036343">
    <property type="entry name" value="GluRdtase_N_sf"/>
</dbReference>
<dbReference type="SUPFAM" id="SSF69075">
    <property type="entry name" value="Glutamyl tRNA-reductase dimerization domain"/>
    <property type="match status" value="1"/>
</dbReference>
<dbReference type="FunFam" id="3.40.50.720:FF:000031">
    <property type="entry name" value="Glutamyl-tRNA reductase"/>
    <property type="match status" value="1"/>
</dbReference>
<keyword evidence="19" id="KW-1185">Reference proteome</keyword>
<dbReference type="InterPro" id="IPR006151">
    <property type="entry name" value="Shikm_DH/Glu-tRNA_Rdtase"/>
</dbReference>
<dbReference type="EC" id="1.2.1.70" evidence="3 9"/>
<evidence type="ECO:0000256" key="10">
    <source>
        <dbReference type="PIRSR" id="PIRSR000445-1"/>
    </source>
</evidence>
<dbReference type="PIRSF" id="PIRSF000445">
    <property type="entry name" value="4pyrrol_synth_GluRdtase"/>
    <property type="match status" value="1"/>
</dbReference>
<dbReference type="PANTHER" id="PTHR43013:SF1">
    <property type="entry name" value="GLUTAMYL-TRNA REDUCTASE"/>
    <property type="match status" value="1"/>
</dbReference>
<feature type="active site" description="Nucleophile" evidence="9 10">
    <location>
        <position position="49"/>
    </location>
</feature>
<dbReference type="SUPFAM" id="SSF69742">
    <property type="entry name" value="Glutamyl tRNA-reductase catalytic, N-terminal domain"/>
    <property type="match status" value="1"/>
</dbReference>
<dbReference type="NCBIfam" id="TIGR01035">
    <property type="entry name" value="hemA"/>
    <property type="match status" value="1"/>
</dbReference>
<organism evidence="18 19">
    <name type="scientific">Marinibactrum halimedae</name>
    <dbReference type="NCBI Taxonomy" id="1444977"/>
    <lineage>
        <taxon>Bacteria</taxon>
        <taxon>Pseudomonadati</taxon>
        <taxon>Pseudomonadota</taxon>
        <taxon>Gammaproteobacteria</taxon>
        <taxon>Cellvibrionales</taxon>
        <taxon>Cellvibrionaceae</taxon>
        <taxon>Marinibactrum</taxon>
    </lineage>
</organism>
<comment type="similarity">
    <text evidence="2 9 14">Belongs to the glutamyl-tRNA reductase family.</text>
</comment>
<comment type="catalytic activity">
    <reaction evidence="7 9 14">
        <text>(S)-4-amino-5-oxopentanoate + tRNA(Glu) + NADP(+) = L-glutamyl-tRNA(Glu) + NADPH + H(+)</text>
        <dbReference type="Rhea" id="RHEA:12344"/>
        <dbReference type="Rhea" id="RHEA-COMP:9663"/>
        <dbReference type="Rhea" id="RHEA-COMP:9680"/>
        <dbReference type="ChEBI" id="CHEBI:15378"/>
        <dbReference type="ChEBI" id="CHEBI:57501"/>
        <dbReference type="ChEBI" id="CHEBI:57783"/>
        <dbReference type="ChEBI" id="CHEBI:58349"/>
        <dbReference type="ChEBI" id="CHEBI:78442"/>
        <dbReference type="ChEBI" id="CHEBI:78520"/>
        <dbReference type="EC" id="1.2.1.70"/>
    </reaction>
</comment>